<gene>
    <name evidence="2" type="ORF">V2H45_00940</name>
</gene>
<dbReference type="EC" id="2.7.7.65" evidence="2"/>
<organism evidence="2 3">
    <name type="scientific">Tumidithrix elongata BACA0141</name>
    <dbReference type="NCBI Taxonomy" id="2716417"/>
    <lineage>
        <taxon>Bacteria</taxon>
        <taxon>Bacillati</taxon>
        <taxon>Cyanobacteriota</taxon>
        <taxon>Cyanophyceae</taxon>
        <taxon>Pseudanabaenales</taxon>
        <taxon>Pseudanabaenaceae</taxon>
        <taxon>Tumidithrix</taxon>
        <taxon>Tumidithrix elongata</taxon>
    </lineage>
</organism>
<protein>
    <submittedName>
        <fullName evidence="2">Diguanylate cyclase</fullName>
        <ecNumber evidence="2">2.7.7.65</ecNumber>
    </submittedName>
</protein>
<dbReference type="InterPro" id="IPR029787">
    <property type="entry name" value="Nucleotide_cyclase"/>
</dbReference>
<sequence length="61" mass="6905">MFGKLKLVLVIAWLIHSSQKTPEQLIAAADRALYQAKHNGRNQYSYVESGMETDDRQSQAP</sequence>
<dbReference type="Proteomes" id="UP001333818">
    <property type="component" value="Unassembled WGS sequence"/>
</dbReference>
<dbReference type="AlphaFoldDB" id="A0AAW9PWK1"/>
<feature type="domain" description="GGDEF" evidence="1">
    <location>
        <begin position="1"/>
        <end position="49"/>
    </location>
</feature>
<evidence type="ECO:0000259" key="1">
    <source>
        <dbReference type="PROSITE" id="PS50887"/>
    </source>
</evidence>
<name>A0AAW9PWK1_9CYAN</name>
<dbReference type="GO" id="GO:0052621">
    <property type="term" value="F:diguanylate cyclase activity"/>
    <property type="evidence" value="ECO:0007669"/>
    <property type="project" value="UniProtKB-EC"/>
</dbReference>
<keyword evidence="3" id="KW-1185">Reference proteome</keyword>
<evidence type="ECO:0000313" key="2">
    <source>
        <dbReference type="EMBL" id="MEE3715305.1"/>
    </source>
</evidence>
<accession>A0AAW9PWK1</accession>
<proteinExistence type="predicted"/>
<dbReference type="Pfam" id="PF00990">
    <property type="entry name" value="GGDEF"/>
    <property type="match status" value="1"/>
</dbReference>
<dbReference type="SUPFAM" id="SSF55073">
    <property type="entry name" value="Nucleotide cyclase"/>
    <property type="match status" value="1"/>
</dbReference>
<keyword evidence="2" id="KW-0808">Transferase</keyword>
<dbReference type="EMBL" id="JAZBJZ010000002">
    <property type="protein sequence ID" value="MEE3715305.1"/>
    <property type="molecule type" value="Genomic_DNA"/>
</dbReference>
<dbReference type="Gene3D" id="3.30.70.270">
    <property type="match status" value="1"/>
</dbReference>
<reference evidence="2" key="1">
    <citation type="submission" date="2024-01" db="EMBL/GenBank/DDBJ databases">
        <title>Bank of Algae and Cyanobacteria of the Azores (BACA) strain genomes.</title>
        <authorList>
            <person name="Luz R."/>
            <person name="Cordeiro R."/>
            <person name="Fonseca A."/>
            <person name="Goncalves V."/>
        </authorList>
    </citation>
    <scope>NUCLEOTIDE SEQUENCE</scope>
    <source>
        <strain evidence="2">BACA0141</strain>
    </source>
</reference>
<dbReference type="InterPro" id="IPR000160">
    <property type="entry name" value="GGDEF_dom"/>
</dbReference>
<keyword evidence="2" id="KW-0548">Nucleotidyltransferase</keyword>
<evidence type="ECO:0000313" key="3">
    <source>
        <dbReference type="Proteomes" id="UP001333818"/>
    </source>
</evidence>
<dbReference type="PROSITE" id="PS50887">
    <property type="entry name" value="GGDEF"/>
    <property type="match status" value="1"/>
</dbReference>
<comment type="caution">
    <text evidence="2">The sequence shown here is derived from an EMBL/GenBank/DDBJ whole genome shotgun (WGS) entry which is preliminary data.</text>
</comment>
<dbReference type="RefSeq" id="WP_330481723.1">
    <property type="nucleotide sequence ID" value="NZ_JAZBJZ010000002.1"/>
</dbReference>
<dbReference type="InterPro" id="IPR043128">
    <property type="entry name" value="Rev_trsase/Diguanyl_cyclase"/>
</dbReference>